<accession>A0A6A5W7U2</accession>
<dbReference type="EMBL" id="ML977607">
    <property type="protein sequence ID" value="KAF1998003.1"/>
    <property type="molecule type" value="Genomic_DNA"/>
</dbReference>
<feature type="transmembrane region" description="Helical" evidence="1">
    <location>
        <begin position="169"/>
        <end position="192"/>
    </location>
</feature>
<keyword evidence="1" id="KW-1133">Transmembrane helix</keyword>
<evidence type="ECO:0000313" key="3">
    <source>
        <dbReference type="Proteomes" id="UP000799779"/>
    </source>
</evidence>
<name>A0A6A5W7U2_9PLEO</name>
<organism evidence="2 3">
    <name type="scientific">Amniculicola lignicola CBS 123094</name>
    <dbReference type="NCBI Taxonomy" id="1392246"/>
    <lineage>
        <taxon>Eukaryota</taxon>
        <taxon>Fungi</taxon>
        <taxon>Dikarya</taxon>
        <taxon>Ascomycota</taxon>
        <taxon>Pezizomycotina</taxon>
        <taxon>Dothideomycetes</taxon>
        <taxon>Pleosporomycetidae</taxon>
        <taxon>Pleosporales</taxon>
        <taxon>Amniculicolaceae</taxon>
        <taxon>Amniculicola</taxon>
    </lineage>
</organism>
<evidence type="ECO:0000256" key="1">
    <source>
        <dbReference type="SAM" id="Phobius"/>
    </source>
</evidence>
<dbReference type="Proteomes" id="UP000799779">
    <property type="component" value="Unassembled WGS sequence"/>
</dbReference>
<sequence length="193" mass="21079">MVFLRRPIFTGVPCSKVLLTSIPSPQDRHDIGALEISSSSTQLNGPAGRLIHLEKPSGARGVVVMKDRLGGSGFVFQGRLYAECRGLVQRRFGQLAYPRATGQALPDQINPSTKLVCTLNGRRVIDRYPATGNAAPESPNGVKAGGTMIMSMKMEVKGTRDAAVRPSEIPAFAALLLFFFFFFVFFFFFLCLS</sequence>
<keyword evidence="1" id="KW-0472">Membrane</keyword>
<evidence type="ECO:0000313" key="2">
    <source>
        <dbReference type="EMBL" id="KAF1998003.1"/>
    </source>
</evidence>
<reference evidence="2" key="1">
    <citation type="journal article" date="2020" name="Stud. Mycol.">
        <title>101 Dothideomycetes genomes: a test case for predicting lifestyles and emergence of pathogens.</title>
        <authorList>
            <person name="Haridas S."/>
            <person name="Albert R."/>
            <person name="Binder M."/>
            <person name="Bloem J."/>
            <person name="Labutti K."/>
            <person name="Salamov A."/>
            <person name="Andreopoulos B."/>
            <person name="Baker S."/>
            <person name="Barry K."/>
            <person name="Bills G."/>
            <person name="Bluhm B."/>
            <person name="Cannon C."/>
            <person name="Castanera R."/>
            <person name="Culley D."/>
            <person name="Daum C."/>
            <person name="Ezra D."/>
            <person name="Gonzalez J."/>
            <person name="Henrissat B."/>
            <person name="Kuo A."/>
            <person name="Liang C."/>
            <person name="Lipzen A."/>
            <person name="Lutzoni F."/>
            <person name="Magnuson J."/>
            <person name="Mondo S."/>
            <person name="Nolan M."/>
            <person name="Ohm R."/>
            <person name="Pangilinan J."/>
            <person name="Park H.-J."/>
            <person name="Ramirez L."/>
            <person name="Alfaro M."/>
            <person name="Sun H."/>
            <person name="Tritt A."/>
            <person name="Yoshinaga Y."/>
            <person name="Zwiers L.-H."/>
            <person name="Turgeon B."/>
            <person name="Goodwin S."/>
            <person name="Spatafora J."/>
            <person name="Crous P."/>
            <person name="Grigoriev I."/>
        </authorList>
    </citation>
    <scope>NUCLEOTIDE SEQUENCE</scope>
    <source>
        <strain evidence="2">CBS 123094</strain>
    </source>
</reference>
<proteinExistence type="predicted"/>
<gene>
    <name evidence="2" type="ORF">P154DRAFT_578292</name>
</gene>
<dbReference type="AlphaFoldDB" id="A0A6A5W7U2"/>
<protein>
    <submittedName>
        <fullName evidence="2">Uncharacterized protein</fullName>
    </submittedName>
</protein>
<keyword evidence="1" id="KW-0812">Transmembrane</keyword>
<keyword evidence="3" id="KW-1185">Reference proteome</keyword>